<evidence type="ECO:0000256" key="1">
    <source>
        <dbReference type="SAM" id="Coils"/>
    </source>
</evidence>
<evidence type="ECO:0000313" key="3">
    <source>
        <dbReference type="Proteomes" id="UP001597297"/>
    </source>
</evidence>
<dbReference type="EMBL" id="JBHUJC010000025">
    <property type="protein sequence ID" value="MFD2276565.1"/>
    <property type="molecule type" value="Genomic_DNA"/>
</dbReference>
<keyword evidence="1" id="KW-0175">Coiled coil</keyword>
<organism evidence="2 3">
    <name type="scientific">Rubritalea spongiae</name>
    <dbReference type="NCBI Taxonomy" id="430797"/>
    <lineage>
        <taxon>Bacteria</taxon>
        <taxon>Pseudomonadati</taxon>
        <taxon>Verrucomicrobiota</taxon>
        <taxon>Verrucomicrobiia</taxon>
        <taxon>Verrucomicrobiales</taxon>
        <taxon>Rubritaleaceae</taxon>
        <taxon>Rubritalea</taxon>
    </lineage>
</organism>
<name>A0ABW5E6L1_9BACT</name>
<dbReference type="Pfam" id="PF04977">
    <property type="entry name" value="DivIC"/>
    <property type="match status" value="1"/>
</dbReference>
<reference evidence="3" key="1">
    <citation type="journal article" date="2019" name="Int. J. Syst. Evol. Microbiol.">
        <title>The Global Catalogue of Microorganisms (GCM) 10K type strain sequencing project: providing services to taxonomists for standard genome sequencing and annotation.</title>
        <authorList>
            <consortium name="The Broad Institute Genomics Platform"/>
            <consortium name="The Broad Institute Genome Sequencing Center for Infectious Disease"/>
            <person name="Wu L."/>
            <person name="Ma J."/>
        </authorList>
    </citation>
    <scope>NUCLEOTIDE SEQUENCE [LARGE SCALE GENOMIC DNA]</scope>
    <source>
        <strain evidence="3">JCM 16545</strain>
    </source>
</reference>
<feature type="coiled-coil region" evidence="1">
    <location>
        <begin position="58"/>
        <end position="92"/>
    </location>
</feature>
<protein>
    <submittedName>
        <fullName evidence="2">Septum formation initiator family protein</fullName>
    </submittedName>
</protein>
<gene>
    <name evidence="2" type="ORF">ACFSQZ_08810</name>
</gene>
<proteinExistence type="predicted"/>
<keyword evidence="3" id="KW-1185">Reference proteome</keyword>
<dbReference type="InterPro" id="IPR007060">
    <property type="entry name" value="FtsL/DivIC"/>
</dbReference>
<comment type="caution">
    <text evidence="2">The sequence shown here is derived from an EMBL/GenBank/DDBJ whole genome shotgun (WGS) entry which is preliminary data.</text>
</comment>
<sequence length="122" mass="14627">MKMARKQTSRIRRRSYADDRMMSRTLFLKRLNVFAFYLLLIIACGGVIAKCLPEFRKLQNAEEELALVQANEAAINAQYDQQLREYRALEQDPYYLEIYGRDRLDLHKEGERVFRFSRERMP</sequence>
<evidence type="ECO:0000313" key="2">
    <source>
        <dbReference type="EMBL" id="MFD2276565.1"/>
    </source>
</evidence>
<accession>A0ABW5E6L1</accession>
<dbReference type="Proteomes" id="UP001597297">
    <property type="component" value="Unassembled WGS sequence"/>
</dbReference>